<dbReference type="InParanoid" id="G9MHU6"/>
<evidence type="ECO:0000313" key="3">
    <source>
        <dbReference type="Proteomes" id="UP000007115"/>
    </source>
</evidence>
<feature type="chain" id="PRO_5003523417" evidence="1">
    <location>
        <begin position="19"/>
        <end position="58"/>
    </location>
</feature>
<dbReference type="Proteomes" id="UP000007115">
    <property type="component" value="Unassembled WGS sequence"/>
</dbReference>
<sequence>MSCSNSVLLKLLVLSASTYETSDMDQAMRIGINASVPDLSLDMGQVTVACPARRPRRS</sequence>
<organism evidence="2 3">
    <name type="scientific">Hypocrea virens (strain Gv29-8 / FGSC 10586)</name>
    <name type="common">Gliocladium virens</name>
    <name type="synonym">Trichoderma virens</name>
    <dbReference type="NCBI Taxonomy" id="413071"/>
    <lineage>
        <taxon>Eukaryota</taxon>
        <taxon>Fungi</taxon>
        <taxon>Dikarya</taxon>
        <taxon>Ascomycota</taxon>
        <taxon>Pezizomycotina</taxon>
        <taxon>Sordariomycetes</taxon>
        <taxon>Hypocreomycetidae</taxon>
        <taxon>Hypocreales</taxon>
        <taxon>Hypocreaceae</taxon>
        <taxon>Trichoderma</taxon>
    </lineage>
</organism>
<accession>G9MHU6</accession>
<reference evidence="2 3" key="1">
    <citation type="journal article" date="2011" name="Genome Biol.">
        <title>Comparative genome sequence analysis underscores mycoparasitism as the ancestral life style of Trichoderma.</title>
        <authorList>
            <person name="Kubicek C.P."/>
            <person name="Herrera-Estrella A."/>
            <person name="Seidl-Seiboth V."/>
            <person name="Martinez D.A."/>
            <person name="Druzhinina I.S."/>
            <person name="Thon M."/>
            <person name="Zeilinger S."/>
            <person name="Casas-Flores S."/>
            <person name="Horwitz B.A."/>
            <person name="Mukherjee P.K."/>
            <person name="Mukherjee M."/>
            <person name="Kredics L."/>
            <person name="Alcaraz L.D."/>
            <person name="Aerts A."/>
            <person name="Antal Z."/>
            <person name="Atanasova L."/>
            <person name="Cervantes-Badillo M.G."/>
            <person name="Challacombe J."/>
            <person name="Chertkov O."/>
            <person name="McCluskey K."/>
            <person name="Coulpier F."/>
            <person name="Deshpande N."/>
            <person name="von Doehren H."/>
            <person name="Ebbole D.J."/>
            <person name="Esquivel-Naranjo E.U."/>
            <person name="Fekete E."/>
            <person name="Flipphi M."/>
            <person name="Glaser F."/>
            <person name="Gomez-Rodriguez E.Y."/>
            <person name="Gruber S."/>
            <person name="Han C."/>
            <person name="Henrissat B."/>
            <person name="Hermosa R."/>
            <person name="Hernandez-Onate M."/>
            <person name="Karaffa L."/>
            <person name="Kosti I."/>
            <person name="Le Crom S."/>
            <person name="Lindquist E."/>
            <person name="Lucas S."/>
            <person name="Luebeck M."/>
            <person name="Luebeck P.S."/>
            <person name="Margeot A."/>
            <person name="Metz B."/>
            <person name="Misra M."/>
            <person name="Nevalainen H."/>
            <person name="Omann M."/>
            <person name="Packer N."/>
            <person name="Perrone G."/>
            <person name="Uresti-Rivera E.E."/>
            <person name="Salamov A."/>
            <person name="Schmoll M."/>
            <person name="Seiboth B."/>
            <person name="Shapiro H."/>
            <person name="Sukno S."/>
            <person name="Tamayo-Ramos J.A."/>
            <person name="Tisch D."/>
            <person name="Wiest A."/>
            <person name="Wilkinson H.H."/>
            <person name="Zhang M."/>
            <person name="Coutinho P.M."/>
            <person name="Kenerley C.M."/>
            <person name="Monte E."/>
            <person name="Baker S.E."/>
            <person name="Grigoriev I.V."/>
        </authorList>
    </citation>
    <scope>NUCLEOTIDE SEQUENCE [LARGE SCALE GENOMIC DNA]</scope>
    <source>
        <strain evidence="3">Gv29-8 / FGSC 10586</strain>
    </source>
</reference>
<protein>
    <submittedName>
        <fullName evidence="2">Uncharacterized protein</fullName>
    </submittedName>
</protein>
<dbReference type="GeneID" id="25791344"/>
<evidence type="ECO:0000256" key="1">
    <source>
        <dbReference type="SAM" id="SignalP"/>
    </source>
</evidence>
<dbReference type="EMBL" id="ABDF02000002">
    <property type="protein sequence ID" value="EHK26283.1"/>
    <property type="molecule type" value="Genomic_DNA"/>
</dbReference>
<feature type="signal peptide" evidence="1">
    <location>
        <begin position="1"/>
        <end position="18"/>
    </location>
</feature>
<keyword evidence="3" id="KW-1185">Reference proteome</keyword>
<dbReference type="RefSeq" id="XP_013960495.1">
    <property type="nucleotide sequence ID" value="XM_014105020.1"/>
</dbReference>
<dbReference type="AlphaFoldDB" id="G9MHU6"/>
<gene>
    <name evidence="2" type="ORF">TRIVIDRAFT_218451</name>
</gene>
<dbReference type="VEuPathDB" id="FungiDB:TRIVIDRAFT_218451"/>
<comment type="caution">
    <text evidence="2">The sequence shown here is derived from an EMBL/GenBank/DDBJ whole genome shotgun (WGS) entry which is preliminary data.</text>
</comment>
<keyword evidence="1" id="KW-0732">Signal</keyword>
<evidence type="ECO:0000313" key="2">
    <source>
        <dbReference type="EMBL" id="EHK26283.1"/>
    </source>
</evidence>
<name>G9MHU6_HYPVG</name>
<dbReference type="HOGENOM" id="CLU_2979383_0_0_1"/>
<proteinExistence type="predicted"/>